<evidence type="ECO:0000256" key="1">
    <source>
        <dbReference type="SAM" id="MobiDB-lite"/>
    </source>
</evidence>
<evidence type="ECO:0008006" key="4">
    <source>
        <dbReference type="Google" id="ProtNLM"/>
    </source>
</evidence>
<dbReference type="InParanoid" id="M0D2V3"/>
<protein>
    <recommendedName>
        <fullName evidence="4">DUF11 domain-containing protein</fullName>
    </recommendedName>
</protein>
<reference evidence="2 3" key="1">
    <citation type="journal article" date="2014" name="PLoS Genet.">
        <title>Phylogenetically driven sequencing of extremely halophilic archaea reveals strategies for static and dynamic osmo-response.</title>
        <authorList>
            <person name="Becker E.A."/>
            <person name="Seitzer P.M."/>
            <person name="Tritt A."/>
            <person name="Larsen D."/>
            <person name="Krusor M."/>
            <person name="Yao A.I."/>
            <person name="Wu D."/>
            <person name="Madern D."/>
            <person name="Eisen J.A."/>
            <person name="Darling A.E."/>
            <person name="Facciotti M.T."/>
        </authorList>
    </citation>
    <scope>NUCLEOTIDE SEQUENCE [LARGE SCALE GENOMIC DNA]</scope>
    <source>
        <strain evidence="2 3">JCM 14848</strain>
    </source>
</reference>
<sequence length="169" mass="17903">MHRSFALAIALLLVVSGVGGAASVAATSPAPSSSASPLAAQQSPRQPGGTNAAPTKRSDEQQFDFDLVRTSNCGIACQDVTVRVTNIGDDPVRNVRVNTRLKAGNKVVWQGRDAARTLKPGESKTVTKRVRLGPLDAYRVKRNGGAVAAVTTITWNGGHERFTERRKVA</sequence>
<proteinExistence type="predicted"/>
<dbReference type="OrthoDB" id="205469at2157"/>
<dbReference type="Proteomes" id="UP000011513">
    <property type="component" value="Unassembled WGS sequence"/>
</dbReference>
<dbReference type="EMBL" id="AOIV01000027">
    <property type="protein sequence ID" value="ELZ29856.1"/>
    <property type="molecule type" value="Genomic_DNA"/>
</dbReference>
<name>M0D2V3_HALPD</name>
<organism evidence="2 3">
    <name type="scientific">Halogeometricum pallidum JCM 14848</name>
    <dbReference type="NCBI Taxonomy" id="1227487"/>
    <lineage>
        <taxon>Archaea</taxon>
        <taxon>Methanobacteriati</taxon>
        <taxon>Methanobacteriota</taxon>
        <taxon>Stenosarchaea group</taxon>
        <taxon>Halobacteria</taxon>
        <taxon>Halobacteriales</taxon>
        <taxon>Haloferacaceae</taxon>
        <taxon>Halogeometricum</taxon>
    </lineage>
</organism>
<dbReference type="AlphaFoldDB" id="M0D2V3"/>
<dbReference type="eggNOG" id="arCOG02081">
    <property type="taxonomic scope" value="Archaea"/>
</dbReference>
<feature type="compositionally biased region" description="Polar residues" evidence="1">
    <location>
        <begin position="41"/>
        <end position="53"/>
    </location>
</feature>
<evidence type="ECO:0000313" key="2">
    <source>
        <dbReference type="EMBL" id="ELZ29856.1"/>
    </source>
</evidence>
<keyword evidence="3" id="KW-1185">Reference proteome</keyword>
<feature type="compositionally biased region" description="Low complexity" evidence="1">
    <location>
        <begin position="24"/>
        <end position="40"/>
    </location>
</feature>
<accession>M0D2V3</accession>
<evidence type="ECO:0000313" key="3">
    <source>
        <dbReference type="Proteomes" id="UP000011513"/>
    </source>
</evidence>
<dbReference type="RefSeq" id="WP_008387218.1">
    <property type="nucleotide sequence ID" value="NZ_AOIV01000027.1"/>
</dbReference>
<gene>
    <name evidence="2" type="ORF">C474_12506</name>
</gene>
<comment type="caution">
    <text evidence="2">The sequence shown here is derived from an EMBL/GenBank/DDBJ whole genome shotgun (WGS) entry which is preliminary data.</text>
</comment>
<feature type="region of interest" description="Disordered" evidence="1">
    <location>
        <begin position="24"/>
        <end position="57"/>
    </location>
</feature>